<gene>
    <name evidence="6" type="primary">eda</name>
    <name evidence="6" type="ORF">CWS31_011700</name>
</gene>
<accession>A0ABY3MVB3</accession>
<keyword evidence="5" id="KW-0119">Carbohydrate metabolism</keyword>
<dbReference type="SUPFAM" id="SSF51569">
    <property type="entry name" value="Aldolase"/>
    <property type="match status" value="1"/>
</dbReference>
<dbReference type="EC" id="4.1.3.16" evidence="6"/>
<protein>
    <submittedName>
        <fullName evidence="6">Bifunctional 4-hydroxy-2-oxoglutarate aldolase/2-dehydro-3-deoxy-phosphogluconate aldolase</fullName>
        <ecNumber evidence="6">4.1.2.14</ecNumber>
        <ecNumber evidence="6">4.1.3.16</ecNumber>
    </submittedName>
</protein>
<keyword evidence="7" id="KW-1185">Reference proteome</keyword>
<dbReference type="Gene3D" id="3.20.20.70">
    <property type="entry name" value="Aldolase class I"/>
    <property type="match status" value="1"/>
</dbReference>
<dbReference type="GO" id="GO:0008675">
    <property type="term" value="F:2-dehydro-3-deoxy-phosphogluconate aldolase activity"/>
    <property type="evidence" value="ECO:0007669"/>
    <property type="project" value="UniProtKB-EC"/>
</dbReference>
<keyword evidence="4 6" id="KW-0456">Lyase</keyword>
<dbReference type="PANTHER" id="PTHR30246:SF1">
    <property type="entry name" value="2-DEHYDRO-3-DEOXY-6-PHOSPHOGALACTONATE ALDOLASE-RELATED"/>
    <property type="match status" value="1"/>
</dbReference>
<evidence type="ECO:0000313" key="7">
    <source>
        <dbReference type="Proteomes" id="UP000815846"/>
    </source>
</evidence>
<organism evidence="6 7">
    <name type="scientific">Colwellia echini</name>
    <dbReference type="NCBI Taxonomy" id="1982103"/>
    <lineage>
        <taxon>Bacteria</taxon>
        <taxon>Pseudomonadati</taxon>
        <taxon>Pseudomonadota</taxon>
        <taxon>Gammaproteobacteria</taxon>
        <taxon>Alteromonadales</taxon>
        <taxon>Colwelliaceae</taxon>
        <taxon>Colwellia</taxon>
    </lineage>
</organism>
<dbReference type="GO" id="GO:0008700">
    <property type="term" value="F:(R,S)-4-hydroxy-2-oxoglutarate aldolase activity"/>
    <property type="evidence" value="ECO:0007669"/>
    <property type="project" value="UniProtKB-EC"/>
</dbReference>
<evidence type="ECO:0000256" key="2">
    <source>
        <dbReference type="ARBA" id="ARBA00006906"/>
    </source>
</evidence>
<dbReference type="InterPro" id="IPR000887">
    <property type="entry name" value="Aldlse_KDPG_KHG"/>
</dbReference>
<evidence type="ECO:0000256" key="3">
    <source>
        <dbReference type="ARBA" id="ARBA00011233"/>
    </source>
</evidence>
<evidence type="ECO:0000256" key="1">
    <source>
        <dbReference type="ARBA" id="ARBA00004761"/>
    </source>
</evidence>
<comment type="pathway">
    <text evidence="1">Carbohydrate acid metabolism.</text>
</comment>
<evidence type="ECO:0000256" key="4">
    <source>
        <dbReference type="ARBA" id="ARBA00023239"/>
    </source>
</evidence>
<dbReference type="InterPro" id="IPR031338">
    <property type="entry name" value="KDPG/KHG_AS_2"/>
</dbReference>
<comment type="caution">
    <text evidence="6">The sequence shown here is derived from an EMBL/GenBank/DDBJ whole genome shotgun (WGS) entry which is preliminary data.</text>
</comment>
<evidence type="ECO:0000313" key="6">
    <source>
        <dbReference type="EMBL" id="TYK65129.1"/>
    </source>
</evidence>
<dbReference type="Pfam" id="PF01081">
    <property type="entry name" value="Aldolase"/>
    <property type="match status" value="1"/>
</dbReference>
<dbReference type="PROSITE" id="PS00160">
    <property type="entry name" value="ALDOLASE_KDPG_KHG_2"/>
    <property type="match status" value="1"/>
</dbReference>
<dbReference type="Proteomes" id="UP000815846">
    <property type="component" value="Unassembled WGS sequence"/>
</dbReference>
<dbReference type="RefSeq" id="WP_101342520.1">
    <property type="nucleotide sequence ID" value="NZ_PJAI02000013.1"/>
</dbReference>
<comment type="subunit">
    <text evidence="3">Homotrimer.</text>
</comment>
<dbReference type="InterPro" id="IPR013785">
    <property type="entry name" value="Aldolase_TIM"/>
</dbReference>
<dbReference type="EC" id="4.1.2.14" evidence="6"/>
<proteinExistence type="inferred from homology"/>
<dbReference type="NCBIfam" id="TIGR01182">
    <property type="entry name" value="eda"/>
    <property type="match status" value="1"/>
</dbReference>
<evidence type="ECO:0000256" key="5">
    <source>
        <dbReference type="ARBA" id="ARBA00023277"/>
    </source>
</evidence>
<sequence>MSSFSSLMGTQTLLPIIQANTAEEGLNIAKAMGAAGINLVEVVLRTPASYDVIKLIKQELPDMIVGAGTILDEAILTKALEAGSDFIITPATSAKLYEALAKCPVPVVPGVSNASDILLAYENGYTEVKLFPASLAGGVPFLNAMSSVFQTIKFCPTGGVNAANKSEFLSLPNVIAVGGTWVADKKWVQNEDWAAITAACVDALN</sequence>
<comment type="similarity">
    <text evidence="2">Belongs to the KHG/KDPG aldolase family.</text>
</comment>
<dbReference type="PANTHER" id="PTHR30246">
    <property type="entry name" value="2-KETO-3-DEOXY-6-PHOSPHOGLUCONATE ALDOLASE"/>
    <property type="match status" value="1"/>
</dbReference>
<dbReference type="EMBL" id="PJAI02000013">
    <property type="protein sequence ID" value="TYK65129.1"/>
    <property type="molecule type" value="Genomic_DNA"/>
</dbReference>
<reference evidence="6 7" key="1">
    <citation type="submission" date="2019-08" db="EMBL/GenBank/DDBJ databases">
        <title>Microbe sample from Colwellia echini.</title>
        <authorList>
            <person name="Christiansen L."/>
            <person name="Pathiraja D."/>
            <person name="Schultz-Johansen M."/>
            <person name="Choi I.-G."/>
            <person name="Stougaard P."/>
        </authorList>
    </citation>
    <scope>NUCLEOTIDE SEQUENCE [LARGE SCALE GENOMIC DNA]</scope>
    <source>
        <strain evidence="6 7">A3</strain>
    </source>
</reference>
<name>A0ABY3MVB3_9GAMM</name>
<dbReference type="CDD" id="cd00452">
    <property type="entry name" value="KDPG_aldolase"/>
    <property type="match status" value="1"/>
</dbReference>